<evidence type="ECO:0000313" key="9">
    <source>
        <dbReference type="EMBL" id="THF53283.1"/>
    </source>
</evidence>
<evidence type="ECO:0000256" key="4">
    <source>
        <dbReference type="ARBA" id="ARBA00022452"/>
    </source>
</evidence>
<comment type="similarity">
    <text evidence="2">Belongs to the outer membrane factor (OMF) (TC 1.B.17) family.</text>
</comment>
<keyword evidence="6" id="KW-0472">Membrane</keyword>
<keyword evidence="10" id="KW-1185">Reference proteome</keyword>
<dbReference type="InterPro" id="IPR051906">
    <property type="entry name" value="TolC-like"/>
</dbReference>
<dbReference type="GO" id="GO:0015562">
    <property type="term" value="F:efflux transmembrane transporter activity"/>
    <property type="evidence" value="ECO:0007669"/>
    <property type="project" value="InterPro"/>
</dbReference>
<evidence type="ECO:0000256" key="2">
    <source>
        <dbReference type="ARBA" id="ARBA00007613"/>
    </source>
</evidence>
<dbReference type="Gene3D" id="1.20.1600.10">
    <property type="entry name" value="Outer membrane efflux proteins (OEP)"/>
    <property type="match status" value="1"/>
</dbReference>
<dbReference type="SUPFAM" id="SSF56954">
    <property type="entry name" value="Outer membrane efflux proteins (OEP)"/>
    <property type="match status" value="1"/>
</dbReference>
<dbReference type="GO" id="GO:0009279">
    <property type="term" value="C:cell outer membrane"/>
    <property type="evidence" value="ECO:0007669"/>
    <property type="project" value="UniProtKB-SubCell"/>
</dbReference>
<gene>
    <name evidence="9" type="ORF">E6C50_03525</name>
</gene>
<keyword evidence="3" id="KW-0813">Transport</keyword>
<dbReference type="AlphaFoldDB" id="A0A4S4A4Q6"/>
<evidence type="ECO:0000256" key="6">
    <source>
        <dbReference type="ARBA" id="ARBA00023136"/>
    </source>
</evidence>
<dbReference type="PANTHER" id="PTHR30026:SF20">
    <property type="entry name" value="OUTER MEMBRANE PROTEIN TOLC"/>
    <property type="match status" value="1"/>
</dbReference>
<keyword evidence="5" id="KW-0812">Transmembrane</keyword>
<sequence length="440" mass="48498">MKNSSLWLGAFFLFGVFSTEAQEKKMALEEAIQLAMTQSTEAKMADTKVATKAFEMQSVKNRQYPDLKVSGQYQRLTNADVNLKIGGGGEEGSGAAPKVNQLMLGQASASVPLFAGFKIQNNIKVAENMYQAEQYTAKNTKEQLALDVVKLYVNLYKAQESTQLITENIKSAEQRVKDFKAMETNGLIARNDLLKAQLQVSNYKIALEDAKKNVSTINFQLVTLLKLPESTQIVPNAGVFDKNNALNATAEDAISGRNDLEAIRSQQKAADANVKIAQANYYPSITLMGGYIALDLQNVMTVTNAMNFGVGLSYDLTSIFKNGKEVKAAKSKAHEAEQAVEMMTDRVKVENQQANENYQLALKQNKVYQEAVEQATENYRIVKDKYDNGLSDTNDLLEADVEQLQSKINLAYSKANSIEKYYTALAASGKLTSSVTLTKN</sequence>
<keyword evidence="8" id="KW-0175">Coiled coil</keyword>
<keyword evidence="4" id="KW-1134">Transmembrane beta strand</keyword>
<dbReference type="GO" id="GO:0015288">
    <property type="term" value="F:porin activity"/>
    <property type="evidence" value="ECO:0007669"/>
    <property type="project" value="TreeGrafter"/>
</dbReference>
<comment type="subcellular location">
    <subcellularLocation>
        <location evidence="1">Cell outer membrane</location>
    </subcellularLocation>
</comment>
<keyword evidence="7" id="KW-0998">Cell outer membrane</keyword>
<name>A0A4S4A4Q6_9FLAO</name>
<dbReference type="Pfam" id="PF02321">
    <property type="entry name" value="OEP"/>
    <property type="match status" value="2"/>
</dbReference>
<evidence type="ECO:0000313" key="10">
    <source>
        <dbReference type="Proteomes" id="UP000307507"/>
    </source>
</evidence>
<evidence type="ECO:0000256" key="1">
    <source>
        <dbReference type="ARBA" id="ARBA00004442"/>
    </source>
</evidence>
<dbReference type="PANTHER" id="PTHR30026">
    <property type="entry name" value="OUTER MEMBRANE PROTEIN TOLC"/>
    <property type="match status" value="1"/>
</dbReference>
<dbReference type="EMBL" id="SSNZ01000001">
    <property type="protein sequence ID" value="THF53283.1"/>
    <property type="molecule type" value="Genomic_DNA"/>
</dbReference>
<dbReference type="RefSeq" id="WP_136401806.1">
    <property type="nucleotide sequence ID" value="NZ_SSNZ01000001.1"/>
</dbReference>
<feature type="coiled-coil region" evidence="8">
    <location>
        <begin position="326"/>
        <end position="414"/>
    </location>
</feature>
<evidence type="ECO:0000256" key="5">
    <source>
        <dbReference type="ARBA" id="ARBA00022692"/>
    </source>
</evidence>
<evidence type="ECO:0000256" key="3">
    <source>
        <dbReference type="ARBA" id="ARBA00022448"/>
    </source>
</evidence>
<protein>
    <submittedName>
        <fullName evidence="9">TolC family protein</fullName>
    </submittedName>
</protein>
<reference evidence="9 10" key="1">
    <citation type="submission" date="2019-04" db="EMBL/GenBank/DDBJ databases">
        <title>Flavobacterium sp. nov. isolated from construction timber.</title>
        <authorList>
            <person name="Lin S.-Y."/>
            <person name="Chang C.-T."/>
            <person name="Young C.-C."/>
        </authorList>
    </citation>
    <scope>NUCLEOTIDE SEQUENCE [LARGE SCALE GENOMIC DNA]</scope>
    <source>
        <strain evidence="9 10">CC-CTC003</strain>
    </source>
</reference>
<accession>A0A4S4A4Q6</accession>
<dbReference type="OrthoDB" id="680214at2"/>
<dbReference type="GO" id="GO:1990281">
    <property type="term" value="C:efflux pump complex"/>
    <property type="evidence" value="ECO:0007669"/>
    <property type="project" value="TreeGrafter"/>
</dbReference>
<dbReference type="Proteomes" id="UP000307507">
    <property type="component" value="Unassembled WGS sequence"/>
</dbReference>
<dbReference type="InterPro" id="IPR003423">
    <property type="entry name" value="OMP_efflux"/>
</dbReference>
<evidence type="ECO:0000256" key="7">
    <source>
        <dbReference type="ARBA" id="ARBA00023237"/>
    </source>
</evidence>
<organism evidence="9 10">
    <name type="scientific">Flavobacterium supellecticarium</name>
    <dbReference type="NCBI Taxonomy" id="2565924"/>
    <lineage>
        <taxon>Bacteria</taxon>
        <taxon>Pseudomonadati</taxon>
        <taxon>Bacteroidota</taxon>
        <taxon>Flavobacteriia</taxon>
        <taxon>Flavobacteriales</taxon>
        <taxon>Flavobacteriaceae</taxon>
        <taxon>Flavobacterium</taxon>
    </lineage>
</organism>
<proteinExistence type="inferred from homology"/>
<comment type="caution">
    <text evidence="9">The sequence shown here is derived from an EMBL/GenBank/DDBJ whole genome shotgun (WGS) entry which is preliminary data.</text>
</comment>
<evidence type="ECO:0000256" key="8">
    <source>
        <dbReference type="SAM" id="Coils"/>
    </source>
</evidence>